<dbReference type="Pfam" id="PF24548">
    <property type="entry name" value="EF_EFCAB10_C"/>
    <property type="match status" value="1"/>
</dbReference>
<dbReference type="AlphaFoldDB" id="A0AAV2L3K0"/>
<protein>
    <recommendedName>
        <fullName evidence="1">EF-hand domain-containing protein</fullName>
    </recommendedName>
</protein>
<dbReference type="GO" id="GO:0005509">
    <property type="term" value="F:calcium ion binding"/>
    <property type="evidence" value="ECO:0007669"/>
    <property type="project" value="InterPro"/>
</dbReference>
<dbReference type="PANTHER" id="PTHR21847:SF1">
    <property type="entry name" value="EF-HAND CALCIUM-BINDING DOMAIN-CONTAINING PROTEIN 10"/>
    <property type="match status" value="1"/>
</dbReference>
<dbReference type="InterPro" id="IPR049760">
    <property type="entry name" value="DD_EFCAB10"/>
</dbReference>
<dbReference type="CDD" id="cd22976">
    <property type="entry name" value="DD_EFCAB10"/>
    <property type="match status" value="1"/>
</dbReference>
<dbReference type="InterPro" id="IPR056587">
    <property type="entry name" value="EF_EFCAB10_C"/>
</dbReference>
<dbReference type="SUPFAM" id="SSF47473">
    <property type="entry name" value="EF-hand"/>
    <property type="match status" value="1"/>
</dbReference>
<proteinExistence type="predicted"/>
<dbReference type="InterPro" id="IPR039879">
    <property type="entry name" value="EFC10"/>
</dbReference>
<dbReference type="Gene3D" id="1.20.890.10">
    <property type="entry name" value="cAMP-dependent protein kinase regulatory subunit, dimerization-anchoring domain"/>
    <property type="match status" value="1"/>
</dbReference>
<dbReference type="EMBL" id="OZ035842">
    <property type="protein sequence ID" value="CAL1594847.1"/>
    <property type="molecule type" value="Genomic_DNA"/>
</dbReference>
<accession>A0AAV2L3K0</accession>
<dbReference type="SUPFAM" id="SSF47391">
    <property type="entry name" value="Dimerization-anchoring domain of cAMP-dependent PK regulatory subunit"/>
    <property type="match status" value="1"/>
</dbReference>
<evidence type="ECO:0000313" key="2">
    <source>
        <dbReference type="EMBL" id="CAL1594847.1"/>
    </source>
</evidence>
<dbReference type="InterPro" id="IPR011992">
    <property type="entry name" value="EF-hand-dom_pair"/>
</dbReference>
<feature type="domain" description="EF-hand" evidence="1">
    <location>
        <begin position="60"/>
        <end position="95"/>
    </location>
</feature>
<evidence type="ECO:0000313" key="3">
    <source>
        <dbReference type="Proteomes" id="UP001497482"/>
    </source>
</evidence>
<dbReference type="PANTHER" id="PTHR21847">
    <property type="entry name" value="EF-HAND CALCIUM-BINDING DOMAIN-CONTAINING PROTEIN 10"/>
    <property type="match status" value="1"/>
</dbReference>
<dbReference type="InterPro" id="IPR002048">
    <property type="entry name" value="EF_hand_dom"/>
</dbReference>
<dbReference type="Proteomes" id="UP001497482">
    <property type="component" value="Chromosome 20"/>
</dbReference>
<name>A0AAV2L3K0_KNICA</name>
<gene>
    <name evidence="2" type="ORF">KC01_LOCUS23769</name>
</gene>
<reference evidence="2 3" key="1">
    <citation type="submission" date="2024-04" db="EMBL/GenBank/DDBJ databases">
        <authorList>
            <person name="Waldvogel A.-M."/>
            <person name="Schoenle A."/>
        </authorList>
    </citation>
    <scope>NUCLEOTIDE SEQUENCE [LARGE SCALE GENOMIC DNA]</scope>
</reference>
<keyword evidence="3" id="KW-1185">Reference proteome</keyword>
<dbReference type="PROSITE" id="PS50222">
    <property type="entry name" value="EF_HAND_2"/>
    <property type="match status" value="1"/>
</dbReference>
<evidence type="ECO:0000259" key="1">
    <source>
        <dbReference type="PROSITE" id="PS50222"/>
    </source>
</evidence>
<organism evidence="2 3">
    <name type="scientific">Knipowitschia caucasica</name>
    <name type="common">Caucasian dwarf goby</name>
    <name type="synonym">Pomatoschistus caucasicus</name>
    <dbReference type="NCBI Taxonomy" id="637954"/>
    <lineage>
        <taxon>Eukaryota</taxon>
        <taxon>Metazoa</taxon>
        <taxon>Chordata</taxon>
        <taxon>Craniata</taxon>
        <taxon>Vertebrata</taxon>
        <taxon>Euteleostomi</taxon>
        <taxon>Actinopterygii</taxon>
        <taxon>Neopterygii</taxon>
        <taxon>Teleostei</taxon>
        <taxon>Neoteleostei</taxon>
        <taxon>Acanthomorphata</taxon>
        <taxon>Gobiaria</taxon>
        <taxon>Gobiiformes</taxon>
        <taxon>Gobioidei</taxon>
        <taxon>Gobiidae</taxon>
        <taxon>Gobiinae</taxon>
        <taxon>Knipowitschia</taxon>
    </lineage>
</organism>
<sequence>MASEEEAAEYLEKHQILKLMENLVSLLLFHRPEKPKLFLSEHLQMLKRSQLSQLRAPTLFTSSDLDTVFQLLDPAHRKYITYDQYKYALQTLGVSDINECPDGVNDEKISHDTFKTEAMEGLQRSARTFHSP</sequence>